<evidence type="ECO:0000256" key="1">
    <source>
        <dbReference type="SAM" id="MobiDB-lite"/>
    </source>
</evidence>
<feature type="region of interest" description="Disordered" evidence="1">
    <location>
        <begin position="1"/>
        <end position="20"/>
    </location>
</feature>
<dbReference type="EMBL" id="BAABHQ010000010">
    <property type="protein sequence ID" value="GAA4882551.1"/>
    <property type="molecule type" value="Genomic_DNA"/>
</dbReference>
<keyword evidence="3" id="KW-1185">Reference proteome</keyword>
<name>A0ABP9EMC9_9PSEU</name>
<sequence length="101" mass="11031">MWRVDVASRSRGGEPVKRSRESVHVVDLKHIRERFNDLLARTQGGRGRAPTEDAGSRGLAVRPTSSCSSLGSDRDRISQRDLTAHGVLGARLAAARLSRLT</sequence>
<comment type="caution">
    <text evidence="2">The sequence shown here is derived from an EMBL/GenBank/DDBJ whole genome shotgun (WGS) entry which is preliminary data.</text>
</comment>
<feature type="region of interest" description="Disordered" evidence="1">
    <location>
        <begin position="42"/>
        <end position="75"/>
    </location>
</feature>
<evidence type="ECO:0000313" key="2">
    <source>
        <dbReference type="EMBL" id="GAA4882551.1"/>
    </source>
</evidence>
<proteinExistence type="predicted"/>
<gene>
    <name evidence="2" type="ORF">GCM10023203_37800</name>
</gene>
<evidence type="ECO:0000313" key="3">
    <source>
        <dbReference type="Proteomes" id="UP001500457"/>
    </source>
</evidence>
<dbReference type="Proteomes" id="UP001500457">
    <property type="component" value="Unassembled WGS sequence"/>
</dbReference>
<accession>A0ABP9EMC9</accession>
<protein>
    <submittedName>
        <fullName evidence="2">Uncharacterized protein</fullName>
    </submittedName>
</protein>
<reference evidence="3" key="1">
    <citation type="journal article" date="2019" name="Int. J. Syst. Evol. Microbiol.">
        <title>The Global Catalogue of Microorganisms (GCM) 10K type strain sequencing project: providing services to taxonomists for standard genome sequencing and annotation.</title>
        <authorList>
            <consortium name="The Broad Institute Genomics Platform"/>
            <consortium name="The Broad Institute Genome Sequencing Center for Infectious Disease"/>
            <person name="Wu L."/>
            <person name="Ma J."/>
        </authorList>
    </citation>
    <scope>NUCLEOTIDE SEQUENCE [LARGE SCALE GENOMIC DNA]</scope>
    <source>
        <strain evidence="3">JCM 17983</strain>
    </source>
</reference>
<organism evidence="2 3">
    <name type="scientific">Actinomycetospora straminea</name>
    <dbReference type="NCBI Taxonomy" id="663607"/>
    <lineage>
        <taxon>Bacteria</taxon>
        <taxon>Bacillati</taxon>
        <taxon>Actinomycetota</taxon>
        <taxon>Actinomycetes</taxon>
        <taxon>Pseudonocardiales</taxon>
        <taxon>Pseudonocardiaceae</taxon>
        <taxon>Actinomycetospora</taxon>
    </lineage>
</organism>